<dbReference type="InterPro" id="IPR038078">
    <property type="entry name" value="PhoU-like_sf"/>
</dbReference>
<gene>
    <name evidence="3" type="primary">phoU</name>
    <name evidence="3" type="ORF">SHM_10830</name>
</gene>
<protein>
    <recommendedName>
        <fullName evidence="1">Phosphate-specific transport system accessory protein PhoU</fullName>
    </recommendedName>
</protein>
<dbReference type="PANTHER" id="PTHR42930">
    <property type="entry name" value="PHOSPHATE-SPECIFIC TRANSPORT SYSTEM ACCESSORY PROTEIN PHOU"/>
    <property type="match status" value="1"/>
</dbReference>
<dbReference type="PIRSF" id="PIRSF003107">
    <property type="entry name" value="PhoU"/>
    <property type="match status" value="1"/>
</dbReference>
<comment type="similarity">
    <text evidence="1">Belongs to the PhoU family.</text>
</comment>
<comment type="subcellular location">
    <subcellularLocation>
        <location evidence="1">Cytoplasm</location>
    </subcellularLocation>
</comment>
<name>A0ABM8BU91_9MOLU</name>
<organism evidence="3 4">
    <name type="scientific">Spiroplasma ixodetis</name>
    <dbReference type="NCBI Taxonomy" id="2141"/>
    <lineage>
        <taxon>Bacteria</taxon>
        <taxon>Bacillati</taxon>
        <taxon>Mycoplasmatota</taxon>
        <taxon>Mollicutes</taxon>
        <taxon>Entomoplasmatales</taxon>
        <taxon>Spiroplasmataceae</taxon>
        <taxon>Spiroplasma</taxon>
    </lineage>
</organism>
<dbReference type="PANTHER" id="PTHR42930:SF3">
    <property type="entry name" value="PHOSPHATE-SPECIFIC TRANSPORT SYSTEM ACCESSORY PROTEIN PHOU"/>
    <property type="match status" value="1"/>
</dbReference>
<dbReference type="Pfam" id="PF01895">
    <property type="entry name" value="PhoU"/>
    <property type="match status" value="2"/>
</dbReference>
<dbReference type="InterPro" id="IPR026022">
    <property type="entry name" value="PhoU_dom"/>
</dbReference>
<comment type="subunit">
    <text evidence="1">Homodimer.</text>
</comment>
<feature type="domain" description="PhoU" evidence="2">
    <location>
        <begin position="123"/>
        <end position="206"/>
    </location>
</feature>
<dbReference type="Proteomes" id="UP001163387">
    <property type="component" value="Chromosome"/>
</dbReference>
<dbReference type="SUPFAM" id="SSF109755">
    <property type="entry name" value="PhoU-like"/>
    <property type="match status" value="1"/>
</dbReference>
<keyword evidence="1" id="KW-0813">Transport</keyword>
<sequence length="225" mass="26319">MKIINRRFDLDIINLKQNLLTLLKEVKKEHKDALIAMETQDFDMSKRIVETDKEIRTVAESLTITAIWSIAQQNPFATDLRTIIGYMNIIRDLERISNYAKNLSKFNVKYKPEIKLTSQLSGLMKKVFKMMDLIGESINENDINKAYQAAEYDIDIDNRFRESMKNIVNMLKINKNNDQLSQYTSTMQQLKYIERLGDHLVNICETIVYIIKGKFYDLSSTKISE</sequence>
<evidence type="ECO:0000259" key="2">
    <source>
        <dbReference type="Pfam" id="PF01895"/>
    </source>
</evidence>
<dbReference type="InterPro" id="IPR028366">
    <property type="entry name" value="PhoU"/>
</dbReference>
<dbReference type="EMBL" id="AP026933">
    <property type="protein sequence ID" value="BDT03437.1"/>
    <property type="molecule type" value="Genomic_DNA"/>
</dbReference>
<feature type="domain" description="PhoU" evidence="2">
    <location>
        <begin position="22"/>
        <end position="105"/>
    </location>
</feature>
<evidence type="ECO:0000313" key="4">
    <source>
        <dbReference type="Proteomes" id="UP001163387"/>
    </source>
</evidence>
<reference evidence="3 4" key="1">
    <citation type="journal article" date="2022" name="Front. Microbiol.">
        <title>Male-killing mechanisms vary between Spiroplasma species.</title>
        <authorList>
            <person name="Arai H."/>
            <person name="Inoue M."/>
            <person name="Kageyama D."/>
        </authorList>
    </citation>
    <scope>NUCLEOTIDE SEQUENCE [LARGE SCALE GENOMIC DNA]</scope>
    <source>
        <strain evidence="4">sHm</strain>
    </source>
</reference>
<keyword evidence="4" id="KW-1185">Reference proteome</keyword>
<dbReference type="RefSeq" id="WP_281749425.1">
    <property type="nucleotide sequence ID" value="NZ_AP026933.1"/>
</dbReference>
<proteinExistence type="inferred from homology"/>
<evidence type="ECO:0000313" key="3">
    <source>
        <dbReference type="EMBL" id="BDT03437.1"/>
    </source>
</evidence>
<keyword evidence="1" id="KW-0592">Phosphate transport</keyword>
<comment type="function">
    <text evidence="1">Plays a role in the regulation of phosphate uptake.</text>
</comment>
<evidence type="ECO:0000256" key="1">
    <source>
        <dbReference type="PIRNR" id="PIRNR003107"/>
    </source>
</evidence>
<keyword evidence="1" id="KW-0963">Cytoplasm</keyword>
<dbReference type="NCBIfam" id="TIGR02135">
    <property type="entry name" value="phoU_full"/>
    <property type="match status" value="1"/>
</dbReference>
<accession>A0ABM8BU91</accession>
<dbReference type="Gene3D" id="1.20.58.220">
    <property type="entry name" value="Phosphate transport system protein phou homolog 2, domain 2"/>
    <property type="match status" value="1"/>
</dbReference>